<evidence type="ECO:0000256" key="4">
    <source>
        <dbReference type="ARBA" id="ARBA00022801"/>
    </source>
</evidence>
<keyword evidence="5" id="KW-0342">GTP-binding</keyword>
<evidence type="ECO:0000256" key="1">
    <source>
        <dbReference type="ARBA" id="ARBA00008344"/>
    </source>
</evidence>
<dbReference type="PANTHER" id="PTHR45704">
    <property type="entry name" value="RAS-LIKE FAMILY MEMBER 11"/>
    <property type="match status" value="1"/>
</dbReference>
<evidence type="ECO:0000313" key="7">
    <source>
        <dbReference type="Ensembl" id="ENSPKIP00000033070.1"/>
    </source>
</evidence>
<evidence type="ECO:0000256" key="5">
    <source>
        <dbReference type="ARBA" id="ARBA00023134"/>
    </source>
</evidence>
<dbReference type="GeneID" id="111846673"/>
<dbReference type="GO" id="GO:0005525">
    <property type="term" value="F:GTP binding"/>
    <property type="evidence" value="ECO:0007669"/>
    <property type="project" value="UniProtKB-KW"/>
</dbReference>
<dbReference type="PROSITE" id="PS51421">
    <property type="entry name" value="RAS"/>
    <property type="match status" value="1"/>
</dbReference>
<dbReference type="InterPro" id="IPR051065">
    <property type="entry name" value="Ras-related_GTPase"/>
</dbReference>
<keyword evidence="4" id="KW-0378">Hydrolase</keyword>
<dbReference type="Gene3D" id="3.40.50.300">
    <property type="entry name" value="P-loop containing nucleotide triphosphate hydrolases"/>
    <property type="match status" value="1"/>
</dbReference>
<dbReference type="EC" id="3.6.5.2" evidence="2"/>
<dbReference type="AlphaFoldDB" id="A0A3B3SRX2"/>
<dbReference type="InterPro" id="IPR005225">
    <property type="entry name" value="Small_GTP-bd"/>
</dbReference>
<sequence length="212" mass="24076">MSDGGLTRRLNRVKLVVLGGDNCGKTALCVRFITKRFIGEYDHKKEVTYKCQRVVDKEAIDLEILDTVSKCSGPTAGTLESYIKWGDGFLIMYSVTDRSTFQCISNLKRQIDHFKQTFGTPIAIVANKSDMENGRAVRTEEGQALANELRCTFYELSVAEDWTVVDSAMTQLVLEVKLAFHKQQLAMEKRSRMLQVGYALKNKLTRSKTMQW</sequence>
<dbReference type="InterPro" id="IPR027417">
    <property type="entry name" value="P-loop_NTPase"/>
</dbReference>
<keyword evidence="3" id="KW-0547">Nucleotide-binding</keyword>
<name>A0A3B3SRX2_9TELE</name>
<evidence type="ECO:0000256" key="2">
    <source>
        <dbReference type="ARBA" id="ARBA00011984"/>
    </source>
</evidence>
<dbReference type="STRING" id="1676925.ENSPKIP00000033070"/>
<evidence type="ECO:0000256" key="3">
    <source>
        <dbReference type="ARBA" id="ARBA00022741"/>
    </source>
</evidence>
<evidence type="ECO:0000313" key="8">
    <source>
        <dbReference type="Proteomes" id="UP000261540"/>
    </source>
</evidence>
<dbReference type="Ensembl" id="ENSPKIT00000013953.1">
    <property type="protein sequence ID" value="ENSPKIP00000033070.1"/>
    <property type="gene ID" value="ENSPKIG00000012910.1"/>
</dbReference>
<dbReference type="SMART" id="SM00173">
    <property type="entry name" value="RAS"/>
    <property type="match status" value="1"/>
</dbReference>
<dbReference type="KEGG" id="pki:111846673"/>
<accession>A0A3B3SRX2</accession>
<reference evidence="7" key="2">
    <citation type="submission" date="2025-09" db="UniProtKB">
        <authorList>
            <consortium name="Ensembl"/>
        </authorList>
    </citation>
    <scope>IDENTIFICATION</scope>
</reference>
<dbReference type="SMART" id="SM00174">
    <property type="entry name" value="RHO"/>
    <property type="match status" value="1"/>
</dbReference>
<organism evidence="7 8">
    <name type="scientific">Paramormyrops kingsleyae</name>
    <dbReference type="NCBI Taxonomy" id="1676925"/>
    <lineage>
        <taxon>Eukaryota</taxon>
        <taxon>Metazoa</taxon>
        <taxon>Chordata</taxon>
        <taxon>Craniata</taxon>
        <taxon>Vertebrata</taxon>
        <taxon>Euteleostomi</taxon>
        <taxon>Actinopterygii</taxon>
        <taxon>Neopterygii</taxon>
        <taxon>Teleostei</taxon>
        <taxon>Osteoglossocephala</taxon>
        <taxon>Osteoglossomorpha</taxon>
        <taxon>Osteoglossiformes</taxon>
        <taxon>Mormyridae</taxon>
        <taxon>Paramormyrops</taxon>
    </lineage>
</organism>
<dbReference type="InterPro" id="IPR001806">
    <property type="entry name" value="Small_GTPase"/>
</dbReference>
<proteinExistence type="inferred from homology"/>
<dbReference type="RefSeq" id="XP_023672872.1">
    <property type="nucleotide sequence ID" value="XM_023817104.2"/>
</dbReference>
<dbReference type="Pfam" id="PF00071">
    <property type="entry name" value="Ras"/>
    <property type="match status" value="1"/>
</dbReference>
<dbReference type="PROSITE" id="PS51419">
    <property type="entry name" value="RAB"/>
    <property type="match status" value="1"/>
</dbReference>
<dbReference type="SMART" id="SM00175">
    <property type="entry name" value="RAB"/>
    <property type="match status" value="1"/>
</dbReference>
<dbReference type="Proteomes" id="UP000261540">
    <property type="component" value="Unplaced"/>
</dbReference>
<dbReference type="PRINTS" id="PR00449">
    <property type="entry name" value="RASTRNSFRMNG"/>
</dbReference>
<dbReference type="SUPFAM" id="SSF52540">
    <property type="entry name" value="P-loop containing nucleoside triphosphate hydrolases"/>
    <property type="match status" value="1"/>
</dbReference>
<dbReference type="GeneTree" id="ENSGT00940000166946"/>
<dbReference type="NCBIfam" id="TIGR00231">
    <property type="entry name" value="small_GTP"/>
    <property type="match status" value="1"/>
</dbReference>
<comment type="catalytic activity">
    <reaction evidence="6">
        <text>GTP + H2O = GDP + phosphate + H(+)</text>
        <dbReference type="Rhea" id="RHEA:19669"/>
        <dbReference type="ChEBI" id="CHEBI:15377"/>
        <dbReference type="ChEBI" id="CHEBI:15378"/>
        <dbReference type="ChEBI" id="CHEBI:37565"/>
        <dbReference type="ChEBI" id="CHEBI:43474"/>
        <dbReference type="ChEBI" id="CHEBI:58189"/>
        <dbReference type="EC" id="3.6.5.2"/>
    </reaction>
</comment>
<evidence type="ECO:0000256" key="6">
    <source>
        <dbReference type="ARBA" id="ARBA00048098"/>
    </source>
</evidence>
<comment type="similarity">
    <text evidence="1">Belongs to the small GTPase superfamily. Ras family.</text>
</comment>
<reference evidence="7" key="1">
    <citation type="submission" date="2025-08" db="UniProtKB">
        <authorList>
            <consortium name="Ensembl"/>
        </authorList>
    </citation>
    <scope>IDENTIFICATION</scope>
</reference>
<keyword evidence="8" id="KW-1185">Reference proteome</keyword>
<protein>
    <recommendedName>
        <fullName evidence="2">small monomeric GTPase</fullName>
        <ecNumber evidence="2">3.6.5.2</ecNumber>
    </recommendedName>
</protein>
<dbReference type="GO" id="GO:0003925">
    <property type="term" value="F:G protein activity"/>
    <property type="evidence" value="ECO:0007669"/>
    <property type="project" value="UniProtKB-EC"/>
</dbReference>